<dbReference type="VEuPathDB" id="MicrosporidiaDB:AEWD_081010"/>
<dbReference type="EMBL" id="KC513605">
    <property type="protein sequence ID" value="AGE95173.1"/>
    <property type="molecule type" value="Genomic_DNA"/>
</dbReference>
<dbReference type="VEuPathDB" id="MicrosporidiaDB:ECU08_1020"/>
<evidence type="ECO:0000313" key="1">
    <source>
        <dbReference type="EMBL" id="AGE95173.1"/>
    </source>
</evidence>
<organism evidence="1">
    <name type="scientific">Encephalitozoon cuniculi</name>
    <name type="common">Microsporidian parasite</name>
    <dbReference type="NCBI Taxonomy" id="6035"/>
    <lineage>
        <taxon>Eukaryota</taxon>
        <taxon>Fungi</taxon>
        <taxon>Fungi incertae sedis</taxon>
        <taxon>Microsporidia</taxon>
        <taxon>Unikaryonidae</taxon>
        <taxon>Encephalitozoon</taxon>
    </lineage>
</organism>
<proteinExistence type="predicted"/>
<name>M1K2X2_ENCCN</name>
<sequence length="136" mass="15185">MLIIKGSGSDALPALNQMFGSLALPMDRNDYLKLEKAIRDGEHLESLSALRMVLDRVVGDISSSCPRDDLELLSKSIEHQRLVYEKAVSLYEGMQAENAERDELIRCLEDFNQSLGEYYALAKKEEHPGGGERDGV</sequence>
<dbReference type="VEuPathDB" id="MicrosporidiaDB:M970_081060"/>
<accession>M1K2X2</accession>
<gene>
    <name evidence="1" type="ORF">ECU08_1020</name>
</gene>
<reference evidence="1" key="1">
    <citation type="journal article" date="2013" name="Eukaryot. Cell">
        <title>Extremely Reduced Levels of Heterozygosity in the Vertebrate Pathogen Encephalitozoon cuniculi.</title>
        <authorList>
            <person name="Selman M."/>
            <person name="Sak B."/>
            <person name="Kvac M."/>
            <person name="Farinelli L."/>
            <person name="Weiss L.M."/>
            <person name="Corradi N."/>
        </authorList>
    </citation>
    <scope>NUCLEOTIDE SEQUENCE</scope>
</reference>
<dbReference type="VEuPathDB" id="MicrosporidiaDB:AEWR_081060"/>
<dbReference type="AlphaFoldDB" id="M1K2X2"/>
<protein>
    <submittedName>
        <fullName evidence="1">Uncharacterized protein</fullName>
    </submittedName>
</protein>
<dbReference type="VEuPathDB" id="MicrosporidiaDB:AEWQ_081050"/>